<evidence type="ECO:0000313" key="2">
    <source>
        <dbReference type="EMBL" id="EIW74957.1"/>
    </source>
</evidence>
<dbReference type="RefSeq" id="XP_007774798.1">
    <property type="nucleotide sequence ID" value="XM_007776608.1"/>
</dbReference>
<organism evidence="2 3">
    <name type="scientific">Coniophora puteana (strain RWD-64-598)</name>
    <name type="common">Brown rot fungus</name>
    <dbReference type="NCBI Taxonomy" id="741705"/>
    <lineage>
        <taxon>Eukaryota</taxon>
        <taxon>Fungi</taxon>
        <taxon>Dikarya</taxon>
        <taxon>Basidiomycota</taxon>
        <taxon>Agaricomycotina</taxon>
        <taxon>Agaricomycetes</taxon>
        <taxon>Agaricomycetidae</taxon>
        <taxon>Boletales</taxon>
        <taxon>Coniophorineae</taxon>
        <taxon>Coniophoraceae</taxon>
        <taxon>Coniophora</taxon>
    </lineage>
</organism>
<sequence>MSALINFLLGTVWLTLGTQIQTETPFKPFLERNYHDEEDQHDDVGQIIFRLDSAVEQLDTAISRLSVLRSTAVQARLDHSRLVSPLLRLPTEIMSEIFTRSLPAVGVSEWEYRYTVKPWTIRKRAQHAIKLGHVCRRWRDVALTTPWLW</sequence>
<dbReference type="OMA" id="SEWEYRY"/>
<evidence type="ECO:0000313" key="3">
    <source>
        <dbReference type="Proteomes" id="UP000053558"/>
    </source>
</evidence>
<feature type="signal peptide" evidence="1">
    <location>
        <begin position="1"/>
        <end position="17"/>
    </location>
</feature>
<accession>A0A5M3M7B8</accession>
<keyword evidence="3" id="KW-1185">Reference proteome</keyword>
<keyword evidence="1" id="KW-0732">Signal</keyword>
<reference evidence="3" key="1">
    <citation type="journal article" date="2012" name="Science">
        <title>The Paleozoic origin of enzymatic lignin decomposition reconstructed from 31 fungal genomes.</title>
        <authorList>
            <person name="Floudas D."/>
            <person name="Binder M."/>
            <person name="Riley R."/>
            <person name="Barry K."/>
            <person name="Blanchette R.A."/>
            <person name="Henrissat B."/>
            <person name="Martinez A.T."/>
            <person name="Otillar R."/>
            <person name="Spatafora J.W."/>
            <person name="Yadav J.S."/>
            <person name="Aerts A."/>
            <person name="Benoit I."/>
            <person name="Boyd A."/>
            <person name="Carlson A."/>
            <person name="Copeland A."/>
            <person name="Coutinho P.M."/>
            <person name="de Vries R.P."/>
            <person name="Ferreira P."/>
            <person name="Findley K."/>
            <person name="Foster B."/>
            <person name="Gaskell J."/>
            <person name="Glotzer D."/>
            <person name="Gorecki P."/>
            <person name="Heitman J."/>
            <person name="Hesse C."/>
            <person name="Hori C."/>
            <person name="Igarashi K."/>
            <person name="Jurgens J.A."/>
            <person name="Kallen N."/>
            <person name="Kersten P."/>
            <person name="Kohler A."/>
            <person name="Kuees U."/>
            <person name="Kumar T.K.A."/>
            <person name="Kuo A."/>
            <person name="LaButti K."/>
            <person name="Larrondo L.F."/>
            <person name="Lindquist E."/>
            <person name="Ling A."/>
            <person name="Lombard V."/>
            <person name="Lucas S."/>
            <person name="Lundell T."/>
            <person name="Martin R."/>
            <person name="McLaughlin D.J."/>
            <person name="Morgenstern I."/>
            <person name="Morin E."/>
            <person name="Murat C."/>
            <person name="Nagy L.G."/>
            <person name="Nolan M."/>
            <person name="Ohm R.A."/>
            <person name="Patyshakuliyeva A."/>
            <person name="Rokas A."/>
            <person name="Ruiz-Duenas F.J."/>
            <person name="Sabat G."/>
            <person name="Salamov A."/>
            <person name="Samejima M."/>
            <person name="Schmutz J."/>
            <person name="Slot J.C."/>
            <person name="St John F."/>
            <person name="Stenlid J."/>
            <person name="Sun H."/>
            <person name="Sun S."/>
            <person name="Syed K."/>
            <person name="Tsang A."/>
            <person name="Wiebenga A."/>
            <person name="Young D."/>
            <person name="Pisabarro A."/>
            <person name="Eastwood D.C."/>
            <person name="Martin F."/>
            <person name="Cullen D."/>
            <person name="Grigoriev I.V."/>
            <person name="Hibbett D.S."/>
        </authorList>
    </citation>
    <scope>NUCLEOTIDE SEQUENCE [LARGE SCALE GENOMIC DNA]</scope>
    <source>
        <strain evidence="3">RWD-64-598 SS2</strain>
    </source>
</reference>
<name>A0A5M3M7B8_CONPW</name>
<dbReference type="GeneID" id="19208522"/>
<dbReference type="KEGG" id="cput:CONPUDRAFT_66723"/>
<feature type="non-terminal residue" evidence="2">
    <location>
        <position position="149"/>
    </location>
</feature>
<dbReference type="Gene3D" id="1.20.1280.50">
    <property type="match status" value="1"/>
</dbReference>
<dbReference type="AlphaFoldDB" id="A0A5M3M7B8"/>
<dbReference type="OrthoDB" id="2998253at2759"/>
<comment type="caution">
    <text evidence="2">The sequence shown here is derived from an EMBL/GenBank/DDBJ whole genome shotgun (WGS) entry which is preliminary data.</text>
</comment>
<protein>
    <submittedName>
        <fullName evidence="2">Uncharacterized protein</fullName>
    </submittedName>
</protein>
<dbReference type="EMBL" id="JH711590">
    <property type="protein sequence ID" value="EIW74957.1"/>
    <property type="molecule type" value="Genomic_DNA"/>
</dbReference>
<gene>
    <name evidence="2" type="ORF">CONPUDRAFT_66723</name>
</gene>
<evidence type="ECO:0000256" key="1">
    <source>
        <dbReference type="SAM" id="SignalP"/>
    </source>
</evidence>
<dbReference type="Proteomes" id="UP000053558">
    <property type="component" value="Unassembled WGS sequence"/>
</dbReference>
<feature type="chain" id="PRO_5024465253" evidence="1">
    <location>
        <begin position="18"/>
        <end position="149"/>
    </location>
</feature>
<proteinExistence type="predicted"/>